<keyword evidence="2" id="KW-1185">Reference proteome</keyword>
<sequence length="89" mass="9758">MRLLFNRATRLAILRPRSTFPASPNRSCNDEQMFSLGPLFTDDCSELSVFHSQLADPVAQQPGMSIANIAEQLMRHLPGGQLTSQAAVS</sequence>
<organism evidence="1 2">
    <name type="scientific">Trichinella papuae</name>
    <dbReference type="NCBI Taxonomy" id="268474"/>
    <lineage>
        <taxon>Eukaryota</taxon>
        <taxon>Metazoa</taxon>
        <taxon>Ecdysozoa</taxon>
        <taxon>Nematoda</taxon>
        <taxon>Enoplea</taxon>
        <taxon>Dorylaimia</taxon>
        <taxon>Trichinellida</taxon>
        <taxon>Trichinellidae</taxon>
        <taxon>Trichinella</taxon>
    </lineage>
</organism>
<dbReference type="Proteomes" id="UP000054843">
    <property type="component" value="Unassembled WGS sequence"/>
</dbReference>
<accession>A0A0V1MW32</accession>
<proteinExistence type="predicted"/>
<evidence type="ECO:0000313" key="1">
    <source>
        <dbReference type="EMBL" id="KRZ75749.1"/>
    </source>
</evidence>
<comment type="caution">
    <text evidence="1">The sequence shown here is derived from an EMBL/GenBank/DDBJ whole genome shotgun (WGS) entry which is preliminary data.</text>
</comment>
<dbReference type="EMBL" id="JYDO01000035">
    <property type="protein sequence ID" value="KRZ75749.1"/>
    <property type="molecule type" value="Genomic_DNA"/>
</dbReference>
<reference evidence="1 2" key="1">
    <citation type="submission" date="2015-01" db="EMBL/GenBank/DDBJ databases">
        <title>Evolution of Trichinella species and genotypes.</title>
        <authorList>
            <person name="Korhonen P.K."/>
            <person name="Edoardo P."/>
            <person name="Giuseppe L.R."/>
            <person name="Gasser R.B."/>
        </authorList>
    </citation>
    <scope>NUCLEOTIDE SEQUENCE [LARGE SCALE GENOMIC DNA]</scope>
    <source>
        <strain evidence="1">ISS1980</strain>
    </source>
</reference>
<evidence type="ECO:0000313" key="2">
    <source>
        <dbReference type="Proteomes" id="UP000054843"/>
    </source>
</evidence>
<gene>
    <name evidence="1" type="ORF">T10_10451</name>
</gene>
<dbReference type="AlphaFoldDB" id="A0A0V1MW32"/>
<name>A0A0V1MW32_9BILA</name>
<protein>
    <submittedName>
        <fullName evidence="1">Uncharacterized protein</fullName>
    </submittedName>
</protein>